<comment type="caution">
    <text evidence="3">The sequence shown here is derived from an EMBL/GenBank/DDBJ whole genome shotgun (WGS) entry which is preliminary data.</text>
</comment>
<name>A0A4Y9XN80_9APHY</name>
<evidence type="ECO:0000259" key="2">
    <source>
        <dbReference type="Pfam" id="PF01565"/>
    </source>
</evidence>
<feature type="non-terminal residue" evidence="3">
    <location>
        <position position="265"/>
    </location>
</feature>
<dbReference type="Gene3D" id="3.30.465.10">
    <property type="match status" value="1"/>
</dbReference>
<protein>
    <recommendedName>
        <fullName evidence="2">FAD linked oxidase N-terminal domain-containing protein</fullName>
    </recommendedName>
</protein>
<feature type="domain" description="FAD linked oxidase N-terminal" evidence="2">
    <location>
        <begin position="57"/>
        <end position="132"/>
    </location>
</feature>
<dbReference type="EMBL" id="SEKV01001245">
    <property type="protein sequence ID" value="TFY51218.1"/>
    <property type="molecule type" value="Genomic_DNA"/>
</dbReference>
<evidence type="ECO:0000313" key="4">
    <source>
        <dbReference type="Proteomes" id="UP000298390"/>
    </source>
</evidence>
<sequence>MPSLKAPTPLALPGTDFAPALYDELRSAVKGPVYRRSAPEFGERAKTFNGKITILSKALVSPLDTQDVSAIVLFCRKHGLSPSVKAGGYATAGWSVAGDLIVDLGMMRECDIEPPVADAEGGKDWTQLADMLPLGSKGKGRARPSGKKEEVAGKVPPETSTVPAHEAEQPAIAAGTKRRRGDSPGADAENRPLPKLAATQERRNLLRSYDTASDSVAAFLRGPPLPEEGGEEPRKPPANRRRNTSPERAASKPEGEGQSSGSTAR</sequence>
<accession>A0A4Y9XN80</accession>
<dbReference type="STRING" id="34475.A0A4Y9XN80"/>
<dbReference type="Pfam" id="PF01565">
    <property type="entry name" value="FAD_binding_4"/>
    <property type="match status" value="1"/>
</dbReference>
<dbReference type="GO" id="GO:0050660">
    <property type="term" value="F:flavin adenine dinucleotide binding"/>
    <property type="evidence" value="ECO:0007669"/>
    <property type="project" value="InterPro"/>
</dbReference>
<dbReference type="Proteomes" id="UP000298390">
    <property type="component" value="Unassembled WGS sequence"/>
</dbReference>
<feature type="region of interest" description="Disordered" evidence="1">
    <location>
        <begin position="130"/>
        <end position="265"/>
    </location>
</feature>
<dbReference type="AlphaFoldDB" id="A0A4Y9XN80"/>
<evidence type="ECO:0000313" key="3">
    <source>
        <dbReference type="EMBL" id="TFY51218.1"/>
    </source>
</evidence>
<dbReference type="InterPro" id="IPR006094">
    <property type="entry name" value="Oxid_FAD_bind_N"/>
</dbReference>
<evidence type="ECO:0000256" key="1">
    <source>
        <dbReference type="SAM" id="MobiDB-lite"/>
    </source>
</evidence>
<gene>
    <name evidence="3" type="ORF">EVJ58_g10680</name>
</gene>
<organism evidence="3 4">
    <name type="scientific">Rhodofomes roseus</name>
    <dbReference type="NCBI Taxonomy" id="34475"/>
    <lineage>
        <taxon>Eukaryota</taxon>
        <taxon>Fungi</taxon>
        <taxon>Dikarya</taxon>
        <taxon>Basidiomycota</taxon>
        <taxon>Agaricomycotina</taxon>
        <taxon>Agaricomycetes</taxon>
        <taxon>Polyporales</taxon>
        <taxon>Rhodofomes</taxon>
    </lineage>
</organism>
<dbReference type="SUPFAM" id="SSF56176">
    <property type="entry name" value="FAD-binding/transporter-associated domain-like"/>
    <property type="match status" value="1"/>
</dbReference>
<proteinExistence type="predicted"/>
<dbReference type="InterPro" id="IPR036318">
    <property type="entry name" value="FAD-bd_PCMH-like_sf"/>
</dbReference>
<reference evidence="3 4" key="1">
    <citation type="submission" date="2019-01" db="EMBL/GenBank/DDBJ databases">
        <title>Genome sequencing of the rare red list fungi Fomitopsis rosea.</title>
        <authorList>
            <person name="Buettner E."/>
            <person name="Kellner H."/>
        </authorList>
    </citation>
    <scope>NUCLEOTIDE SEQUENCE [LARGE SCALE GENOMIC DNA]</scope>
    <source>
        <strain evidence="3 4">DSM 105464</strain>
    </source>
</reference>
<dbReference type="InterPro" id="IPR016169">
    <property type="entry name" value="FAD-bd_PCMH_sub2"/>
</dbReference>